<dbReference type="AlphaFoldDB" id="G3I779"/>
<dbReference type="Proteomes" id="UP000001075">
    <property type="component" value="Unassembled WGS sequence"/>
</dbReference>
<reference evidence="2" key="1">
    <citation type="journal article" date="2011" name="Nat. Biotechnol.">
        <title>The genomic sequence of the Chinese hamster ovary (CHO)-K1 cell line.</title>
        <authorList>
            <person name="Xu X."/>
            <person name="Nagarajan H."/>
            <person name="Lewis N.E."/>
            <person name="Pan S."/>
            <person name="Cai Z."/>
            <person name="Liu X."/>
            <person name="Chen W."/>
            <person name="Xie M."/>
            <person name="Wang W."/>
            <person name="Hammond S."/>
            <person name="Andersen M.R."/>
            <person name="Neff N."/>
            <person name="Passarelli B."/>
            <person name="Koh W."/>
            <person name="Fan H.C."/>
            <person name="Wang J."/>
            <person name="Gui Y."/>
            <person name="Lee K.H."/>
            <person name="Betenbaugh M.J."/>
            <person name="Quake S.R."/>
            <person name="Famili I."/>
            <person name="Palsson B.O."/>
            <person name="Wang J."/>
        </authorList>
    </citation>
    <scope>NUCLEOTIDE SEQUENCE [LARGE SCALE GENOMIC DNA]</scope>
    <source>
        <strain evidence="2">CHO K1 cell line</strain>
    </source>
</reference>
<sequence>MLPSLTLPLLENLLPVLSSKGWKRGVDVARWLVLWTFEGGLIQWFVDLGFQPESKSWEKNALREQP</sequence>
<organism evidence="1 2">
    <name type="scientific">Cricetulus griseus</name>
    <name type="common">Chinese hamster</name>
    <name type="synonym">Cricetulus barabensis griseus</name>
    <dbReference type="NCBI Taxonomy" id="10029"/>
    <lineage>
        <taxon>Eukaryota</taxon>
        <taxon>Metazoa</taxon>
        <taxon>Chordata</taxon>
        <taxon>Craniata</taxon>
        <taxon>Vertebrata</taxon>
        <taxon>Euteleostomi</taxon>
        <taxon>Mammalia</taxon>
        <taxon>Eutheria</taxon>
        <taxon>Euarchontoglires</taxon>
        <taxon>Glires</taxon>
        <taxon>Rodentia</taxon>
        <taxon>Myomorpha</taxon>
        <taxon>Muroidea</taxon>
        <taxon>Cricetidae</taxon>
        <taxon>Cricetinae</taxon>
        <taxon>Cricetulus</taxon>
    </lineage>
</organism>
<accession>G3I779</accession>
<dbReference type="EMBL" id="JH001411">
    <property type="protein sequence ID" value="EGW11242.1"/>
    <property type="molecule type" value="Genomic_DNA"/>
</dbReference>
<protein>
    <submittedName>
        <fullName evidence="1">Uncharacterized protein</fullName>
    </submittedName>
</protein>
<gene>
    <name evidence="1" type="ORF">I79_019364</name>
</gene>
<dbReference type="InParanoid" id="G3I779"/>
<evidence type="ECO:0000313" key="2">
    <source>
        <dbReference type="Proteomes" id="UP000001075"/>
    </source>
</evidence>
<name>G3I779_CRIGR</name>
<proteinExistence type="predicted"/>
<evidence type="ECO:0000313" key="1">
    <source>
        <dbReference type="EMBL" id="EGW11242.1"/>
    </source>
</evidence>